<evidence type="ECO:0000256" key="2">
    <source>
        <dbReference type="SAM" id="SignalP"/>
    </source>
</evidence>
<dbReference type="InterPro" id="IPR002557">
    <property type="entry name" value="Chitin-bd_dom"/>
</dbReference>
<feature type="region of interest" description="Disordered" evidence="1">
    <location>
        <begin position="401"/>
        <end position="437"/>
    </location>
</feature>
<evidence type="ECO:0000313" key="4">
    <source>
        <dbReference type="Proteomes" id="UP000887566"/>
    </source>
</evidence>
<dbReference type="SMART" id="SM00494">
    <property type="entry name" value="ChtBD2"/>
    <property type="match status" value="1"/>
</dbReference>
<evidence type="ECO:0000259" key="3">
    <source>
        <dbReference type="PROSITE" id="PS50940"/>
    </source>
</evidence>
<dbReference type="WBParaSite" id="PSAMB.scaffold307size57765.g4544.t1">
    <property type="protein sequence ID" value="PSAMB.scaffold307size57765.g4544.t1"/>
    <property type="gene ID" value="PSAMB.scaffold307size57765.g4544"/>
</dbReference>
<feature type="compositionally biased region" description="Polar residues" evidence="1">
    <location>
        <begin position="309"/>
        <end position="354"/>
    </location>
</feature>
<evidence type="ECO:0000313" key="5">
    <source>
        <dbReference type="WBParaSite" id="PSAMB.scaffold307size57765.g4544.t1"/>
    </source>
</evidence>
<organism evidence="4 5">
    <name type="scientific">Plectus sambesii</name>
    <dbReference type="NCBI Taxonomy" id="2011161"/>
    <lineage>
        <taxon>Eukaryota</taxon>
        <taxon>Metazoa</taxon>
        <taxon>Ecdysozoa</taxon>
        <taxon>Nematoda</taxon>
        <taxon>Chromadorea</taxon>
        <taxon>Plectida</taxon>
        <taxon>Plectina</taxon>
        <taxon>Plectoidea</taxon>
        <taxon>Plectidae</taxon>
        <taxon>Plectus</taxon>
    </lineage>
</organism>
<feature type="region of interest" description="Disordered" evidence="1">
    <location>
        <begin position="135"/>
        <end position="209"/>
    </location>
</feature>
<reference evidence="5" key="1">
    <citation type="submission" date="2022-11" db="UniProtKB">
        <authorList>
            <consortium name="WormBaseParasite"/>
        </authorList>
    </citation>
    <scope>IDENTIFICATION</scope>
</reference>
<dbReference type="GO" id="GO:0005576">
    <property type="term" value="C:extracellular region"/>
    <property type="evidence" value="ECO:0007669"/>
    <property type="project" value="InterPro"/>
</dbReference>
<proteinExistence type="predicted"/>
<accession>A0A914W3S9</accession>
<feature type="compositionally biased region" description="Basic and acidic residues" evidence="1">
    <location>
        <begin position="419"/>
        <end position="437"/>
    </location>
</feature>
<sequence>MRRCGVVSLIFLPLLLALRLSDAQPPSEPPPAAGMDEGGAWEPNFCDNDQLLAEAGLIRTALGQFIGFDCSADFFHCRKQGGGFRTYKKACGLGLVFDATGTQNCNYDYNVKGCGFADKYNEKPSLGEFHRLKTDTAGASQPPHPSAEQFETEQSEYENRGPPQRVVQQPIVPPPRQPIAVERPPQSRPKQPAPSAPLRVVKPAASSNRPLFPRLEPVEFIDKTQRIKPLATKHSFVTTPEFPAGAVIIEVTAPPRKVHQFIPPRPAAVPFRVPPQSSQPSPSPSPSAPTRSSHATPAASSKIRVPTQRELSTPTARPSPVTQSASRMSPTTTLEQIITTSQPTESTVRTSPRSSETKEPLPDTVLLQRSASTQTLQPIQPLLQPYQPLQPIRSLFEENVDRSAEITTSSETESSGESEDMRTLEPLAHEEYFTYDN</sequence>
<dbReference type="GO" id="GO:0008061">
    <property type="term" value="F:chitin binding"/>
    <property type="evidence" value="ECO:0007669"/>
    <property type="project" value="InterPro"/>
</dbReference>
<keyword evidence="2" id="KW-0732">Signal</keyword>
<dbReference type="AlphaFoldDB" id="A0A914W3S9"/>
<dbReference type="Proteomes" id="UP000887566">
    <property type="component" value="Unplaced"/>
</dbReference>
<keyword evidence="4" id="KW-1185">Reference proteome</keyword>
<feature type="domain" description="Chitin-binding type-2" evidence="3">
    <location>
        <begin position="43"/>
        <end position="116"/>
    </location>
</feature>
<dbReference type="PROSITE" id="PS50940">
    <property type="entry name" value="CHIT_BIND_II"/>
    <property type="match status" value="1"/>
</dbReference>
<feature type="region of interest" description="Disordered" evidence="1">
    <location>
        <begin position="267"/>
        <end position="362"/>
    </location>
</feature>
<feature type="compositionally biased region" description="Low complexity" evidence="1">
    <location>
        <begin position="288"/>
        <end position="301"/>
    </location>
</feature>
<feature type="signal peptide" evidence="2">
    <location>
        <begin position="1"/>
        <end position="23"/>
    </location>
</feature>
<evidence type="ECO:0000256" key="1">
    <source>
        <dbReference type="SAM" id="MobiDB-lite"/>
    </source>
</evidence>
<feature type="chain" id="PRO_5037663483" evidence="2">
    <location>
        <begin position="24"/>
        <end position="437"/>
    </location>
</feature>
<name>A0A914W3S9_9BILA</name>
<protein>
    <submittedName>
        <fullName evidence="5">Chitin-binding type-2 domain-containing protein</fullName>
    </submittedName>
</protein>
<feature type="compositionally biased region" description="Low complexity" evidence="1">
    <location>
        <begin position="405"/>
        <end position="415"/>
    </location>
</feature>
<feature type="compositionally biased region" description="Low complexity" evidence="1">
    <location>
        <begin position="268"/>
        <end position="280"/>
    </location>
</feature>